<evidence type="ECO:0000256" key="1">
    <source>
        <dbReference type="SAM" id="MobiDB-lite"/>
    </source>
</evidence>
<name>C7DGH6_MICA2</name>
<evidence type="ECO:0000313" key="2">
    <source>
        <dbReference type="EMBL" id="EET90323.1"/>
    </source>
</evidence>
<dbReference type="EMBL" id="GG697238">
    <property type="protein sequence ID" value="EET90323.1"/>
    <property type="molecule type" value="Genomic_DNA"/>
</dbReference>
<proteinExistence type="predicted"/>
<accession>C7DGH6</accession>
<reference evidence="2 3" key="1">
    <citation type="journal article" date="2009" name="Genome Biol.">
        <title>Community-wide analysis of microbial genome sequence signatures.</title>
        <authorList>
            <person name="Dick G.J."/>
            <person name="Andersson A.F."/>
            <person name="Baker B.J."/>
            <person name="Simmons S.L."/>
            <person name="Thomas B.C."/>
            <person name="Yelton A.P."/>
            <person name="Banfield J.F."/>
        </authorList>
    </citation>
    <scope>NUCLEOTIDE SEQUENCE [LARGE SCALE GENOMIC DNA]</scope>
    <source>
        <strain evidence="2">ARMAN-2</strain>
    </source>
</reference>
<sequence length="235" mass="27766">MDKSSKQPQMNEYQQDLINNANIDDEKIRKQYIEEDGNLYRVPYRIVKKVIFTDVSRKELKDIPHAARLQYRLMLNDAILKAIVQFSKGRIIIIYNPKSADNLKEKISLEEIIEFLAGEGVNVQKEKATDEDFDYYKDFYSYAFKPKQIREHAPYGYSLDEWRKMKPSWEARLAEGRQKSREKFEQWQQNYLADHPELAAELGIEIKKPETQKSPFGFRKKKGKSGEKGFWFHGA</sequence>
<feature type="region of interest" description="Disordered" evidence="1">
    <location>
        <begin position="214"/>
        <end position="235"/>
    </location>
</feature>
<organism evidence="2 3">
    <name type="scientific">Candidatus Micrarchaeum acidiphilum ARMAN-2</name>
    <dbReference type="NCBI Taxonomy" id="425595"/>
    <lineage>
        <taxon>Archaea</taxon>
        <taxon>Candidatus Micrarchaeota</taxon>
        <taxon>Candidatus Micrarchaeia</taxon>
        <taxon>Candidatus Micrarchaeales</taxon>
        <taxon>Candidatus Micrarchaeaceae</taxon>
        <taxon>Candidatus Micrarchaeum</taxon>
    </lineage>
</organism>
<evidence type="ECO:0000313" key="3">
    <source>
        <dbReference type="Proteomes" id="UP000332487"/>
    </source>
</evidence>
<gene>
    <name evidence="2" type="ORF">UNLARM2_0178</name>
</gene>
<dbReference type="Proteomes" id="UP000332487">
    <property type="component" value="Unassembled WGS sequence"/>
</dbReference>
<protein>
    <submittedName>
        <fullName evidence="2">Uncharacterized protein</fullName>
    </submittedName>
</protein>
<keyword evidence="3" id="KW-1185">Reference proteome</keyword>
<reference evidence="2 3" key="2">
    <citation type="journal article" date="2010" name="Proc. Natl. Acad. Sci. U.S.A.">
        <title>Enigmatic, ultrasmall, uncultivated Archaea.</title>
        <authorList>
            <person name="Baker B.J."/>
            <person name="Comolli L.R."/>
            <person name="Dick G.J."/>
            <person name="Hauser L.J."/>
            <person name="Hyatt D."/>
            <person name="Dill B.D."/>
            <person name="Land M.L."/>
            <person name="Verberkmoes N.C."/>
            <person name="Hettich R.L."/>
            <person name="Banfield J.F."/>
        </authorList>
    </citation>
    <scope>NUCLEOTIDE SEQUENCE [LARGE SCALE GENOMIC DNA]</scope>
    <source>
        <strain evidence="2">ARMAN-2</strain>
    </source>
</reference>
<dbReference type="AlphaFoldDB" id="C7DGH6"/>